<evidence type="ECO:0000259" key="2">
    <source>
        <dbReference type="PROSITE" id="PS50181"/>
    </source>
</evidence>
<comment type="subcellular location">
    <subcellularLocation>
        <location evidence="1">Cytoplasm</location>
        <location evidence="1">Cytoskeleton</location>
        <location evidence="1">Cilium axoneme</location>
    </subcellularLocation>
</comment>
<dbReference type="SUPFAM" id="SSF81383">
    <property type="entry name" value="F-box domain"/>
    <property type="match status" value="1"/>
</dbReference>
<evidence type="ECO:0000313" key="4">
    <source>
        <dbReference type="Proteomes" id="UP001489004"/>
    </source>
</evidence>
<organism evidence="3 4">
    <name type="scientific">[Myrmecia] bisecta</name>
    <dbReference type="NCBI Taxonomy" id="41462"/>
    <lineage>
        <taxon>Eukaryota</taxon>
        <taxon>Viridiplantae</taxon>
        <taxon>Chlorophyta</taxon>
        <taxon>core chlorophytes</taxon>
        <taxon>Trebouxiophyceae</taxon>
        <taxon>Trebouxiales</taxon>
        <taxon>Trebouxiaceae</taxon>
        <taxon>Myrmecia</taxon>
    </lineage>
</organism>
<dbReference type="InterPro" id="IPR036047">
    <property type="entry name" value="F-box-like_dom_sf"/>
</dbReference>
<dbReference type="InterPro" id="IPR006553">
    <property type="entry name" value="Leu-rich_rpt_Cys-con_subtyp"/>
</dbReference>
<dbReference type="GO" id="GO:0005930">
    <property type="term" value="C:axoneme"/>
    <property type="evidence" value="ECO:0007669"/>
    <property type="project" value="UniProtKB-SubCell"/>
</dbReference>
<dbReference type="Proteomes" id="UP001489004">
    <property type="component" value="Unassembled WGS sequence"/>
</dbReference>
<dbReference type="AlphaFoldDB" id="A0AAW1PXJ9"/>
<gene>
    <name evidence="3" type="ORF">WJX72_004998</name>
</gene>
<keyword evidence="4" id="KW-1185">Reference proteome</keyword>
<dbReference type="InterPro" id="IPR001810">
    <property type="entry name" value="F-box_dom"/>
</dbReference>
<dbReference type="GO" id="GO:0019005">
    <property type="term" value="C:SCF ubiquitin ligase complex"/>
    <property type="evidence" value="ECO:0007669"/>
    <property type="project" value="TreeGrafter"/>
</dbReference>
<sequence>MGGAAPAFPLLELPRPFLVAVLSSLELRHLVSTAHTCKEWKSLVDEVVEDHTVLDLNLAGGRATEQGLKWAMAPGRFRSITTLSLYGSLCDELLDQIHLAHPFRALSNLTVTAPSLHPIASIQTISSWRDLTKLDLGGCLKLGDTAAGMLAQRHPQLRELSCKDWRLLSDDGVQKILRHCTQLEGLTLDGCLRITHRAFDDSVCTSLKCVSLAQCIGLEMLGSLTLQTTLQKLLLRKCSKLRLGLEFAFMEHLDSVDLTGCTSISEAAIRALGMPKADGCTRPRSLMLENCSGVTCATFNVISAQCQQVEQLAVSGNNALKLTDVELLGLAGHCRCLRTLILSWCTEVTDAGLAAVLAANPNLRHLSVEGIGSWVVLGGPARQ</sequence>
<dbReference type="SMART" id="SM00367">
    <property type="entry name" value="LRR_CC"/>
    <property type="match status" value="5"/>
</dbReference>
<dbReference type="Gene3D" id="3.80.10.10">
    <property type="entry name" value="Ribonuclease Inhibitor"/>
    <property type="match status" value="2"/>
</dbReference>
<comment type="caution">
    <text evidence="3">The sequence shown here is derived from an EMBL/GenBank/DDBJ whole genome shotgun (WGS) entry which is preliminary data.</text>
</comment>
<feature type="domain" description="F-box" evidence="2">
    <location>
        <begin position="7"/>
        <end position="56"/>
    </location>
</feature>
<proteinExistence type="predicted"/>
<evidence type="ECO:0000256" key="1">
    <source>
        <dbReference type="ARBA" id="ARBA00004430"/>
    </source>
</evidence>
<evidence type="ECO:0000313" key="3">
    <source>
        <dbReference type="EMBL" id="KAK9812869.1"/>
    </source>
</evidence>
<dbReference type="GO" id="GO:0031146">
    <property type="term" value="P:SCF-dependent proteasomal ubiquitin-dependent protein catabolic process"/>
    <property type="evidence" value="ECO:0007669"/>
    <property type="project" value="TreeGrafter"/>
</dbReference>
<protein>
    <recommendedName>
        <fullName evidence="2">F-box domain-containing protein</fullName>
    </recommendedName>
</protein>
<accession>A0AAW1PXJ9</accession>
<name>A0AAW1PXJ9_9CHLO</name>
<dbReference type="PROSITE" id="PS50181">
    <property type="entry name" value="FBOX"/>
    <property type="match status" value="1"/>
</dbReference>
<dbReference type="Pfam" id="PF13516">
    <property type="entry name" value="LRR_6"/>
    <property type="match status" value="1"/>
</dbReference>
<dbReference type="EMBL" id="JALJOR010000008">
    <property type="protein sequence ID" value="KAK9812869.1"/>
    <property type="molecule type" value="Genomic_DNA"/>
</dbReference>
<dbReference type="InterPro" id="IPR032675">
    <property type="entry name" value="LRR_dom_sf"/>
</dbReference>
<dbReference type="Pfam" id="PF12937">
    <property type="entry name" value="F-box-like"/>
    <property type="match status" value="1"/>
</dbReference>
<dbReference type="PANTHER" id="PTHR13318">
    <property type="entry name" value="PARTNER OF PAIRED, ISOFORM B-RELATED"/>
    <property type="match status" value="1"/>
</dbReference>
<reference evidence="3 4" key="1">
    <citation type="journal article" date="2024" name="Nat. Commun.">
        <title>Phylogenomics reveals the evolutionary origins of lichenization in chlorophyte algae.</title>
        <authorList>
            <person name="Puginier C."/>
            <person name="Libourel C."/>
            <person name="Otte J."/>
            <person name="Skaloud P."/>
            <person name="Haon M."/>
            <person name="Grisel S."/>
            <person name="Petersen M."/>
            <person name="Berrin J.G."/>
            <person name="Delaux P.M."/>
            <person name="Dal Grande F."/>
            <person name="Keller J."/>
        </authorList>
    </citation>
    <scope>NUCLEOTIDE SEQUENCE [LARGE SCALE GENOMIC DNA]</scope>
    <source>
        <strain evidence="3 4">SAG 2043</strain>
    </source>
</reference>
<dbReference type="SUPFAM" id="SSF52047">
    <property type="entry name" value="RNI-like"/>
    <property type="match status" value="1"/>
</dbReference>
<dbReference type="InterPro" id="IPR001611">
    <property type="entry name" value="Leu-rich_rpt"/>
</dbReference>